<keyword evidence="4 6" id="KW-0067">ATP-binding</keyword>
<dbReference type="SUPFAM" id="SSF52402">
    <property type="entry name" value="Adenine nucleotide alpha hydrolases-like"/>
    <property type="match status" value="1"/>
</dbReference>
<comment type="subcellular location">
    <subcellularLocation>
        <location evidence="6">Cytoplasm</location>
    </subcellularLocation>
</comment>
<evidence type="ECO:0000259" key="7">
    <source>
        <dbReference type="Pfam" id="PF01171"/>
    </source>
</evidence>
<keyword evidence="2 6" id="KW-0819">tRNA processing</keyword>
<dbReference type="GO" id="GO:0032267">
    <property type="term" value="F:tRNA(Ile)-lysidine synthase activity"/>
    <property type="evidence" value="ECO:0007669"/>
    <property type="project" value="UniProtKB-EC"/>
</dbReference>
<evidence type="ECO:0000256" key="5">
    <source>
        <dbReference type="ARBA" id="ARBA00048539"/>
    </source>
</evidence>
<dbReference type="InterPro" id="IPR014729">
    <property type="entry name" value="Rossmann-like_a/b/a_fold"/>
</dbReference>
<dbReference type="PANTHER" id="PTHR43033">
    <property type="entry name" value="TRNA(ILE)-LYSIDINE SYNTHASE-RELATED"/>
    <property type="match status" value="1"/>
</dbReference>
<comment type="similarity">
    <text evidence="6">Belongs to the tRNA(Ile)-lysidine synthase family.</text>
</comment>
<dbReference type="EMBL" id="FRBW01000002">
    <property type="protein sequence ID" value="SHM42038.1"/>
    <property type="molecule type" value="Genomic_DNA"/>
</dbReference>
<dbReference type="GO" id="GO:0005524">
    <property type="term" value="F:ATP binding"/>
    <property type="evidence" value="ECO:0007669"/>
    <property type="project" value="UniProtKB-UniRule"/>
</dbReference>
<dbReference type="CDD" id="cd01992">
    <property type="entry name" value="TilS_N"/>
    <property type="match status" value="1"/>
</dbReference>
<dbReference type="Pfam" id="PF01171">
    <property type="entry name" value="ATP_bind_3"/>
    <property type="match status" value="1"/>
</dbReference>
<gene>
    <name evidence="6" type="primary">tilS</name>
    <name evidence="8" type="ORF">SAMN05444272_2583</name>
</gene>
<evidence type="ECO:0000313" key="9">
    <source>
        <dbReference type="Proteomes" id="UP000186002"/>
    </source>
</evidence>
<feature type="domain" description="tRNA(Ile)-lysidine/2-thiocytidine synthase N-terminal" evidence="7">
    <location>
        <begin position="35"/>
        <end position="217"/>
    </location>
</feature>
<dbReference type="NCBIfam" id="TIGR02432">
    <property type="entry name" value="lysidine_TilS_N"/>
    <property type="match status" value="1"/>
</dbReference>
<name>A0A1M7IN77_9HYPH</name>
<evidence type="ECO:0000256" key="4">
    <source>
        <dbReference type="ARBA" id="ARBA00022840"/>
    </source>
</evidence>
<dbReference type="Proteomes" id="UP000186002">
    <property type="component" value="Unassembled WGS sequence"/>
</dbReference>
<proteinExistence type="inferred from homology"/>
<dbReference type="GO" id="GO:0006400">
    <property type="term" value="P:tRNA modification"/>
    <property type="evidence" value="ECO:0007669"/>
    <property type="project" value="UniProtKB-UniRule"/>
</dbReference>
<comment type="domain">
    <text evidence="6">The N-terminal region contains the highly conserved SGGXDS motif, predicted to be a P-loop motif involved in ATP binding.</text>
</comment>
<dbReference type="InterPro" id="IPR012094">
    <property type="entry name" value="tRNA_Ile_lys_synt"/>
</dbReference>
<dbReference type="STRING" id="735517.SAMN05444272_2583"/>
<dbReference type="EC" id="6.3.4.19" evidence="6"/>
<evidence type="ECO:0000256" key="6">
    <source>
        <dbReference type="HAMAP-Rule" id="MF_01161"/>
    </source>
</evidence>
<comment type="function">
    <text evidence="6">Ligates lysine onto the cytidine present at position 34 of the AUA codon-specific tRNA(Ile) that contains the anticodon CAU, in an ATP-dependent manner. Cytidine is converted to lysidine, thus changing the amino acid specificity of the tRNA from methionine to isoleucine.</text>
</comment>
<dbReference type="HAMAP" id="MF_01161">
    <property type="entry name" value="tRNA_Ile_lys_synt"/>
    <property type="match status" value="1"/>
</dbReference>
<dbReference type="Gene3D" id="3.40.50.620">
    <property type="entry name" value="HUPs"/>
    <property type="match status" value="1"/>
</dbReference>
<evidence type="ECO:0000256" key="1">
    <source>
        <dbReference type="ARBA" id="ARBA00022598"/>
    </source>
</evidence>
<dbReference type="InterPro" id="IPR011063">
    <property type="entry name" value="TilS/TtcA_N"/>
</dbReference>
<keyword evidence="3 6" id="KW-0547">Nucleotide-binding</keyword>
<dbReference type="InterPro" id="IPR012795">
    <property type="entry name" value="tRNA_Ile_lys_synt_N"/>
</dbReference>
<sequence>MTGLPDADSLAAADAKLDATAFDQLFSFLKSESSLAVGVSGGADSLCLLHALAQWRDRGEWGGVLYGLTVDHGLRPESAAEAEMVATQCRELGVPQETLCWAGPKPRSNVQAEARGARYRLFREAMQRLDLKALVLAHHQDDQSETFLDRLTRGSGVTGLSSMKQIETNGPEGIRILRPLLSVPKSRLVATLEAAGTTWAEDPSNSSTSYKRVRLRRMADQLAEEGLSANRILSTVRNMQRAETALDQWVDAVEAAQVLVHEAGPLKLDFGAYAALPDEIRLRLLARLTVRASSRKDRPRLEKLEEADQRLCAGDPVRLTLNGCILDVAASCLTIWREAGRALAVPLLLTPDEEVQWDGRYRCQMTGSKSSGNGALWFGALADAPEPVAPMELPQHWSRAAFRTAPAVWNETELLHVPGLYSAREWTGLFRIHRL</sequence>
<dbReference type="RefSeq" id="WP_073013574.1">
    <property type="nucleotide sequence ID" value="NZ_FRBW01000002.1"/>
</dbReference>
<comment type="catalytic activity">
    <reaction evidence="5 6">
        <text>cytidine(34) in tRNA(Ile2) + L-lysine + ATP = lysidine(34) in tRNA(Ile2) + AMP + diphosphate + H(+)</text>
        <dbReference type="Rhea" id="RHEA:43744"/>
        <dbReference type="Rhea" id="RHEA-COMP:10625"/>
        <dbReference type="Rhea" id="RHEA-COMP:10670"/>
        <dbReference type="ChEBI" id="CHEBI:15378"/>
        <dbReference type="ChEBI" id="CHEBI:30616"/>
        <dbReference type="ChEBI" id="CHEBI:32551"/>
        <dbReference type="ChEBI" id="CHEBI:33019"/>
        <dbReference type="ChEBI" id="CHEBI:82748"/>
        <dbReference type="ChEBI" id="CHEBI:83665"/>
        <dbReference type="ChEBI" id="CHEBI:456215"/>
        <dbReference type="EC" id="6.3.4.19"/>
    </reaction>
</comment>
<evidence type="ECO:0000256" key="3">
    <source>
        <dbReference type="ARBA" id="ARBA00022741"/>
    </source>
</evidence>
<keyword evidence="9" id="KW-1185">Reference proteome</keyword>
<keyword evidence="6" id="KW-0963">Cytoplasm</keyword>
<dbReference type="PANTHER" id="PTHR43033:SF1">
    <property type="entry name" value="TRNA(ILE)-LYSIDINE SYNTHASE-RELATED"/>
    <property type="match status" value="1"/>
</dbReference>
<dbReference type="OrthoDB" id="9807403at2"/>
<reference evidence="8 9" key="1">
    <citation type="submission" date="2016-11" db="EMBL/GenBank/DDBJ databases">
        <authorList>
            <person name="Jaros S."/>
            <person name="Januszkiewicz K."/>
            <person name="Wedrychowicz H."/>
        </authorList>
    </citation>
    <scope>NUCLEOTIDE SEQUENCE [LARGE SCALE GENOMIC DNA]</scope>
    <source>
        <strain evidence="8 9">DSM 22153</strain>
    </source>
</reference>
<keyword evidence="1 6" id="KW-0436">Ligase</keyword>
<protein>
    <recommendedName>
        <fullName evidence="6">tRNA(Ile)-lysidine synthase</fullName>
        <ecNumber evidence="6">6.3.4.19</ecNumber>
    </recommendedName>
    <alternativeName>
        <fullName evidence="6">tRNA(Ile)-2-lysyl-cytidine synthase</fullName>
    </alternativeName>
    <alternativeName>
        <fullName evidence="6">tRNA(Ile)-lysidine synthetase</fullName>
    </alternativeName>
</protein>
<accession>A0A1M7IN77</accession>
<dbReference type="GO" id="GO:0005737">
    <property type="term" value="C:cytoplasm"/>
    <property type="evidence" value="ECO:0007669"/>
    <property type="project" value="UniProtKB-SubCell"/>
</dbReference>
<organism evidence="8 9">
    <name type="scientific">Roseibium suaedae</name>
    <dbReference type="NCBI Taxonomy" id="735517"/>
    <lineage>
        <taxon>Bacteria</taxon>
        <taxon>Pseudomonadati</taxon>
        <taxon>Pseudomonadota</taxon>
        <taxon>Alphaproteobacteria</taxon>
        <taxon>Hyphomicrobiales</taxon>
        <taxon>Stappiaceae</taxon>
        <taxon>Roseibium</taxon>
    </lineage>
</organism>
<feature type="binding site" evidence="6">
    <location>
        <begin position="40"/>
        <end position="45"/>
    </location>
    <ligand>
        <name>ATP</name>
        <dbReference type="ChEBI" id="CHEBI:30616"/>
    </ligand>
</feature>
<dbReference type="AlphaFoldDB" id="A0A1M7IN77"/>
<evidence type="ECO:0000256" key="2">
    <source>
        <dbReference type="ARBA" id="ARBA00022694"/>
    </source>
</evidence>
<evidence type="ECO:0000313" key="8">
    <source>
        <dbReference type="EMBL" id="SHM42038.1"/>
    </source>
</evidence>